<keyword evidence="3" id="KW-0804">Transcription</keyword>
<sequence>MDVLSDVITLMRTGRPLTARDRKCGPWSERHGPFPGAGFHVVLRGSCWLIPREGEPIALGMGDVVLLPRGTEHALAHSPDLPYAGIPRADHDPLEGSRRSDTEAVPLARTDGVSADLLCGAYRLDQDRTHPLLAEMPDIVHLPATVGSRPALRGAVDLLGADLEQARPGSSAALTALLDLLLIYIMRAYTEDRAARPGGCGWPAALTDTAIAAALHSMHQDPATPWTVQELGARAGLSRAAFARRFTSLVGQPPLAYLTWWRLATAARMLRESEAPLAAIASRVGYSSQFAFANAFKREYGQAPGSYRKSRCDEPQPTGTGQAAG</sequence>
<keyword evidence="1" id="KW-0805">Transcription regulation</keyword>
<dbReference type="PANTHER" id="PTHR46796:SF7">
    <property type="entry name" value="ARAC FAMILY TRANSCRIPTIONAL REGULATOR"/>
    <property type="match status" value="1"/>
</dbReference>
<accession>A0ABX7TM33</accession>
<dbReference type="InterPro" id="IPR011051">
    <property type="entry name" value="RmlC_Cupin_sf"/>
</dbReference>
<feature type="domain" description="HTH araC/xylS-type" evidence="5">
    <location>
        <begin position="212"/>
        <end position="310"/>
    </location>
</feature>
<dbReference type="PRINTS" id="PR00032">
    <property type="entry name" value="HTHARAC"/>
</dbReference>
<evidence type="ECO:0000256" key="2">
    <source>
        <dbReference type="ARBA" id="ARBA00023125"/>
    </source>
</evidence>
<evidence type="ECO:0000256" key="3">
    <source>
        <dbReference type="ARBA" id="ARBA00023163"/>
    </source>
</evidence>
<dbReference type="InterPro" id="IPR032783">
    <property type="entry name" value="AraC_lig"/>
</dbReference>
<reference evidence="6 7" key="1">
    <citation type="submission" date="2021-03" db="EMBL/GenBank/DDBJ databases">
        <title>Complete genome sequence of Streptomyces cyanogenus S136, producer of anticancer angucycline landomycin A.</title>
        <authorList>
            <person name="Hrab P."/>
            <person name="Ruckert C."/>
            <person name="Busche T."/>
            <person name="Ostash I."/>
            <person name="Kalinowski J."/>
            <person name="Fedorenko V."/>
            <person name="Yushchuk O."/>
            <person name="Ostash B."/>
        </authorList>
    </citation>
    <scope>NUCLEOTIDE SEQUENCE [LARGE SCALE GENOMIC DNA]</scope>
    <source>
        <strain evidence="6 7">S136</strain>
    </source>
</reference>
<keyword evidence="7" id="KW-1185">Reference proteome</keyword>
<dbReference type="SMART" id="SM00342">
    <property type="entry name" value="HTH_ARAC"/>
    <property type="match status" value="1"/>
</dbReference>
<proteinExistence type="predicted"/>
<dbReference type="RefSeq" id="WP_208030599.1">
    <property type="nucleotide sequence ID" value="NZ_CP071839.1"/>
</dbReference>
<dbReference type="PANTHER" id="PTHR46796">
    <property type="entry name" value="HTH-TYPE TRANSCRIPTIONAL ACTIVATOR RHAS-RELATED"/>
    <property type="match status" value="1"/>
</dbReference>
<dbReference type="InterPro" id="IPR020449">
    <property type="entry name" value="Tscrpt_reg_AraC-type_HTH"/>
</dbReference>
<dbReference type="Gene3D" id="1.10.10.60">
    <property type="entry name" value="Homeodomain-like"/>
    <property type="match status" value="2"/>
</dbReference>
<evidence type="ECO:0000256" key="1">
    <source>
        <dbReference type="ARBA" id="ARBA00023015"/>
    </source>
</evidence>
<dbReference type="SUPFAM" id="SSF51182">
    <property type="entry name" value="RmlC-like cupins"/>
    <property type="match status" value="1"/>
</dbReference>
<dbReference type="EMBL" id="CP071839">
    <property type="protein sequence ID" value="QTD96658.1"/>
    <property type="molecule type" value="Genomic_DNA"/>
</dbReference>
<dbReference type="InterPro" id="IPR050204">
    <property type="entry name" value="AraC_XylS_family_regulators"/>
</dbReference>
<dbReference type="PROSITE" id="PS00041">
    <property type="entry name" value="HTH_ARAC_FAMILY_1"/>
    <property type="match status" value="1"/>
</dbReference>
<keyword evidence="2" id="KW-0238">DNA-binding</keyword>
<dbReference type="Pfam" id="PF12852">
    <property type="entry name" value="Cupin_6"/>
    <property type="match status" value="1"/>
</dbReference>
<dbReference type="Gene3D" id="2.60.120.10">
    <property type="entry name" value="Jelly Rolls"/>
    <property type="match status" value="1"/>
</dbReference>
<dbReference type="InterPro" id="IPR009057">
    <property type="entry name" value="Homeodomain-like_sf"/>
</dbReference>
<evidence type="ECO:0000259" key="5">
    <source>
        <dbReference type="PROSITE" id="PS01124"/>
    </source>
</evidence>
<dbReference type="InterPro" id="IPR018062">
    <property type="entry name" value="HTH_AraC-typ_CS"/>
</dbReference>
<dbReference type="Pfam" id="PF12833">
    <property type="entry name" value="HTH_18"/>
    <property type="match status" value="1"/>
</dbReference>
<organism evidence="6 7">
    <name type="scientific">Streptomyces cyanogenus</name>
    <dbReference type="NCBI Taxonomy" id="80860"/>
    <lineage>
        <taxon>Bacteria</taxon>
        <taxon>Bacillati</taxon>
        <taxon>Actinomycetota</taxon>
        <taxon>Actinomycetes</taxon>
        <taxon>Kitasatosporales</taxon>
        <taxon>Streptomycetaceae</taxon>
        <taxon>Streptomyces</taxon>
    </lineage>
</organism>
<dbReference type="Proteomes" id="UP000663908">
    <property type="component" value="Chromosome"/>
</dbReference>
<dbReference type="InterPro" id="IPR014710">
    <property type="entry name" value="RmlC-like_jellyroll"/>
</dbReference>
<evidence type="ECO:0000256" key="4">
    <source>
        <dbReference type="SAM" id="MobiDB-lite"/>
    </source>
</evidence>
<dbReference type="InterPro" id="IPR018060">
    <property type="entry name" value="HTH_AraC"/>
</dbReference>
<feature type="region of interest" description="Disordered" evidence="4">
    <location>
        <begin position="303"/>
        <end position="325"/>
    </location>
</feature>
<evidence type="ECO:0000313" key="6">
    <source>
        <dbReference type="EMBL" id="QTD96658.1"/>
    </source>
</evidence>
<protein>
    <submittedName>
        <fullName evidence="6">HTH-type transcriptional activator Btr</fullName>
    </submittedName>
</protein>
<dbReference type="SUPFAM" id="SSF46689">
    <property type="entry name" value="Homeodomain-like"/>
    <property type="match status" value="2"/>
</dbReference>
<evidence type="ECO:0000313" key="7">
    <source>
        <dbReference type="Proteomes" id="UP000663908"/>
    </source>
</evidence>
<name>A0ABX7TM33_STRCY</name>
<dbReference type="PROSITE" id="PS01124">
    <property type="entry name" value="HTH_ARAC_FAMILY_2"/>
    <property type="match status" value="1"/>
</dbReference>
<gene>
    <name evidence="6" type="primary">btr</name>
    <name evidence="6" type="ORF">S1361_04810</name>
</gene>